<dbReference type="eggNOG" id="COG3181">
    <property type="taxonomic scope" value="Bacteria"/>
</dbReference>
<dbReference type="SUPFAM" id="SSF53850">
    <property type="entry name" value="Periplasmic binding protein-like II"/>
    <property type="match status" value="1"/>
</dbReference>
<sequence>MKKTVSILMLAMMAASLAACSPTTTATTAAEVKASDTAGSTDSQKTAPSASANSSIDNWPEHPITIIIGFSAGSGTDLGARYMASALEKVLGVSVVVENNAGSGSWIAWNQVMYNSGTDGYTVGLINHNFPMGAYNTAAIRKETLDDVQLLVNQVLDSNVLAIRSNENRFTDVASFIDYSKENDVMIAVQTVGITDGDATCAEWFRNTYGSKIITVPVDSAAEGLNMFKAGDVDVFFGNVGDVYVAHNEGEMKAVCQFSEKRSEFLPDVPTITEAGFDEYIGFSARGYFYPQGVDPAIVEKMQDAMMLAMEDPDYQENMTKLGLGLMPMKGDDFYNLLASQLENRKKVWNIQ</sequence>
<comment type="similarity">
    <text evidence="1">Belongs to the UPF0065 (bug) family.</text>
</comment>
<accession>G5HPX7</accession>
<feature type="chain" id="PRO_5039638722" description="Tripartite tricarboxylate transporter substrate binding protein" evidence="3">
    <location>
        <begin position="19"/>
        <end position="352"/>
    </location>
</feature>
<dbReference type="Gene3D" id="3.40.190.10">
    <property type="entry name" value="Periplasmic binding protein-like II"/>
    <property type="match status" value="1"/>
</dbReference>
<organism evidence="4 5">
    <name type="scientific">[Clostridium] citroniae WAL-17108</name>
    <dbReference type="NCBI Taxonomy" id="742733"/>
    <lineage>
        <taxon>Bacteria</taxon>
        <taxon>Bacillati</taxon>
        <taxon>Bacillota</taxon>
        <taxon>Clostridia</taxon>
        <taxon>Lachnospirales</taxon>
        <taxon>Lachnospiraceae</taxon>
        <taxon>Enterocloster</taxon>
    </lineage>
</organism>
<evidence type="ECO:0000256" key="3">
    <source>
        <dbReference type="SAM" id="SignalP"/>
    </source>
</evidence>
<feature type="region of interest" description="Disordered" evidence="2">
    <location>
        <begin position="34"/>
        <end position="56"/>
    </location>
</feature>
<gene>
    <name evidence="4" type="ORF">HMPREF9469_04639</name>
</gene>
<dbReference type="RefSeq" id="WP_007867655.1">
    <property type="nucleotide sequence ID" value="NZ_JH376427.1"/>
</dbReference>
<protein>
    <recommendedName>
        <fullName evidence="6">Tripartite tricarboxylate transporter substrate binding protein</fullName>
    </recommendedName>
</protein>
<dbReference type="PIRSF" id="PIRSF017082">
    <property type="entry name" value="YflP"/>
    <property type="match status" value="1"/>
</dbReference>
<dbReference type="Gene3D" id="3.40.190.150">
    <property type="entry name" value="Bordetella uptake gene, domain 1"/>
    <property type="match status" value="1"/>
</dbReference>
<dbReference type="CDD" id="cd07012">
    <property type="entry name" value="PBP2_Bug_TTT"/>
    <property type="match status" value="1"/>
</dbReference>
<reference evidence="4 5" key="1">
    <citation type="submission" date="2011-08" db="EMBL/GenBank/DDBJ databases">
        <title>The Genome Sequence of Clostridium citroniae WAL-17108.</title>
        <authorList>
            <consortium name="The Broad Institute Genome Sequencing Platform"/>
            <person name="Earl A."/>
            <person name="Ward D."/>
            <person name="Feldgarden M."/>
            <person name="Gevers D."/>
            <person name="Finegold S.M."/>
            <person name="Summanen P.H."/>
            <person name="Molitoris D.R."/>
            <person name="Vaisanen M.L."/>
            <person name="Daigneault M."/>
            <person name="Allen-Vercoe E."/>
            <person name="Young S.K."/>
            <person name="Zeng Q."/>
            <person name="Gargeya S."/>
            <person name="Fitzgerald M."/>
            <person name="Haas B."/>
            <person name="Abouelleil A."/>
            <person name="Alvarado L."/>
            <person name="Arachchi H.M."/>
            <person name="Berlin A."/>
            <person name="Brown A."/>
            <person name="Chapman S.B."/>
            <person name="Chen Z."/>
            <person name="Dunbar C."/>
            <person name="Freedman E."/>
            <person name="Gearin G."/>
            <person name="Gellesch M."/>
            <person name="Goldberg J."/>
            <person name="Griggs A."/>
            <person name="Gujja S."/>
            <person name="Heiman D."/>
            <person name="Howarth C."/>
            <person name="Larson L."/>
            <person name="Lui A."/>
            <person name="MacDonald P.J.P."/>
            <person name="Montmayeur A."/>
            <person name="Murphy C."/>
            <person name="Neiman D."/>
            <person name="Pearson M."/>
            <person name="Priest M."/>
            <person name="Roberts A."/>
            <person name="Saif S."/>
            <person name="Shea T."/>
            <person name="Shenoy N."/>
            <person name="Sisk P."/>
            <person name="Stolte C."/>
            <person name="Sykes S."/>
            <person name="Wortman J."/>
            <person name="Nusbaum C."/>
            <person name="Birren B."/>
        </authorList>
    </citation>
    <scope>NUCLEOTIDE SEQUENCE [LARGE SCALE GENOMIC DNA]</scope>
    <source>
        <strain evidence="4 5">WAL-17108</strain>
    </source>
</reference>
<dbReference type="AlphaFoldDB" id="G5HPX7"/>
<dbReference type="InterPro" id="IPR042100">
    <property type="entry name" value="Bug_dom1"/>
</dbReference>
<evidence type="ECO:0008006" key="6">
    <source>
        <dbReference type="Google" id="ProtNLM"/>
    </source>
</evidence>
<comment type="caution">
    <text evidence="4">The sequence shown here is derived from an EMBL/GenBank/DDBJ whole genome shotgun (WGS) entry which is preliminary data.</text>
</comment>
<dbReference type="HOGENOM" id="CLU_045683_1_2_9"/>
<evidence type="ECO:0000256" key="1">
    <source>
        <dbReference type="ARBA" id="ARBA00006987"/>
    </source>
</evidence>
<name>G5HPX7_9FIRM</name>
<dbReference type="InterPro" id="IPR005064">
    <property type="entry name" value="BUG"/>
</dbReference>
<feature type="signal peptide" evidence="3">
    <location>
        <begin position="1"/>
        <end position="18"/>
    </location>
</feature>
<dbReference type="PANTHER" id="PTHR42928">
    <property type="entry name" value="TRICARBOXYLATE-BINDING PROTEIN"/>
    <property type="match status" value="1"/>
</dbReference>
<dbReference type="Pfam" id="PF03401">
    <property type="entry name" value="TctC"/>
    <property type="match status" value="1"/>
</dbReference>
<evidence type="ECO:0000256" key="2">
    <source>
        <dbReference type="SAM" id="MobiDB-lite"/>
    </source>
</evidence>
<dbReference type="PANTHER" id="PTHR42928:SF5">
    <property type="entry name" value="BLR1237 PROTEIN"/>
    <property type="match status" value="1"/>
</dbReference>
<feature type="compositionally biased region" description="Polar residues" evidence="2">
    <location>
        <begin position="37"/>
        <end position="56"/>
    </location>
</feature>
<evidence type="ECO:0000313" key="4">
    <source>
        <dbReference type="EMBL" id="EHE96557.1"/>
    </source>
</evidence>
<proteinExistence type="inferred from homology"/>
<keyword evidence="3" id="KW-0732">Signal</keyword>
<evidence type="ECO:0000313" key="5">
    <source>
        <dbReference type="Proteomes" id="UP000003763"/>
    </source>
</evidence>
<dbReference type="Proteomes" id="UP000003763">
    <property type="component" value="Unassembled WGS sequence"/>
</dbReference>
<dbReference type="PROSITE" id="PS51257">
    <property type="entry name" value="PROKAR_LIPOPROTEIN"/>
    <property type="match status" value="1"/>
</dbReference>
<dbReference type="PATRIC" id="fig|742733.3.peg.4799"/>
<dbReference type="EMBL" id="ADLJ01000038">
    <property type="protein sequence ID" value="EHE96557.1"/>
    <property type="molecule type" value="Genomic_DNA"/>
</dbReference>